<organism evidence="2 3">
    <name type="scientific">Lepeophtheirus salmonis</name>
    <name type="common">Salmon louse</name>
    <name type="synonym">Caligus salmonis</name>
    <dbReference type="NCBI Taxonomy" id="72036"/>
    <lineage>
        <taxon>Eukaryota</taxon>
        <taxon>Metazoa</taxon>
        <taxon>Ecdysozoa</taxon>
        <taxon>Arthropoda</taxon>
        <taxon>Crustacea</taxon>
        <taxon>Multicrustacea</taxon>
        <taxon>Hexanauplia</taxon>
        <taxon>Copepoda</taxon>
        <taxon>Siphonostomatoida</taxon>
        <taxon>Caligidae</taxon>
        <taxon>Lepeophtheirus</taxon>
    </lineage>
</organism>
<evidence type="ECO:0000313" key="2">
    <source>
        <dbReference type="EMBL" id="CAF2819224.1"/>
    </source>
</evidence>
<evidence type="ECO:0000256" key="1">
    <source>
        <dbReference type="SAM" id="MobiDB-lite"/>
    </source>
</evidence>
<sequence>MGFLYLSPDHSYLKLLSSNMKGIRGSMFAFAFPIHLMHKIRSGSALPKMNSMMKTTSSTKAHGEKALKTSVGPLKPEAKDPERPYPGSGLGGSTRLRWPSLENSGEDTTTRKKSSFPKPARSWNL</sequence>
<name>A0A7R8CKC8_LEPSM</name>
<proteinExistence type="predicted"/>
<gene>
    <name evidence="2" type="ORF">LSAA_3755</name>
</gene>
<evidence type="ECO:0000313" key="3">
    <source>
        <dbReference type="Proteomes" id="UP000675881"/>
    </source>
</evidence>
<feature type="region of interest" description="Disordered" evidence="1">
    <location>
        <begin position="50"/>
        <end position="125"/>
    </location>
</feature>
<dbReference type="AlphaFoldDB" id="A0A7R8CKC8"/>
<keyword evidence="3" id="KW-1185">Reference proteome</keyword>
<reference evidence="2" key="1">
    <citation type="submission" date="2021-02" db="EMBL/GenBank/DDBJ databases">
        <authorList>
            <person name="Bekaert M."/>
        </authorList>
    </citation>
    <scope>NUCLEOTIDE SEQUENCE</scope>
    <source>
        <strain evidence="2">IoA-00</strain>
    </source>
</reference>
<protein>
    <submittedName>
        <fullName evidence="2">(salmon louse) hypothetical protein</fullName>
    </submittedName>
</protein>
<dbReference type="Proteomes" id="UP000675881">
    <property type="component" value="Chromosome 12"/>
</dbReference>
<accession>A0A7R8CKC8</accession>
<dbReference type="EMBL" id="HG994591">
    <property type="protein sequence ID" value="CAF2819224.1"/>
    <property type="molecule type" value="Genomic_DNA"/>
</dbReference>